<dbReference type="GO" id="GO:0099518">
    <property type="term" value="P:vesicle cytoskeletal trafficking"/>
    <property type="evidence" value="ECO:0007669"/>
    <property type="project" value="TreeGrafter"/>
</dbReference>
<comment type="caution">
    <text evidence="1">The sequence shown here is derived from an EMBL/GenBank/DDBJ whole genome shotgun (WGS) entry which is preliminary data.</text>
</comment>
<dbReference type="AlphaFoldDB" id="A0A2A2KH78"/>
<dbReference type="STRING" id="2018661.A0A2A2KH78"/>
<dbReference type="EMBL" id="LIAE01008638">
    <property type="protein sequence ID" value="PAV73213.1"/>
    <property type="molecule type" value="Genomic_DNA"/>
</dbReference>
<reference evidence="1 2" key="1">
    <citation type="journal article" date="2017" name="Curr. Biol.">
        <title>Genome architecture and evolution of a unichromosomal asexual nematode.</title>
        <authorList>
            <person name="Fradin H."/>
            <person name="Zegar C."/>
            <person name="Gutwein M."/>
            <person name="Lucas J."/>
            <person name="Kovtun M."/>
            <person name="Corcoran D."/>
            <person name="Baugh L.R."/>
            <person name="Kiontke K."/>
            <person name="Gunsalus K."/>
            <person name="Fitch D.H."/>
            <person name="Piano F."/>
        </authorList>
    </citation>
    <scope>NUCLEOTIDE SEQUENCE [LARGE SCALE GENOMIC DNA]</scope>
    <source>
        <strain evidence="1">PF1309</strain>
    </source>
</reference>
<organism evidence="1 2">
    <name type="scientific">Diploscapter pachys</name>
    <dbReference type="NCBI Taxonomy" id="2018661"/>
    <lineage>
        <taxon>Eukaryota</taxon>
        <taxon>Metazoa</taxon>
        <taxon>Ecdysozoa</taxon>
        <taxon>Nematoda</taxon>
        <taxon>Chromadorea</taxon>
        <taxon>Rhabditida</taxon>
        <taxon>Rhabditina</taxon>
        <taxon>Rhabditomorpha</taxon>
        <taxon>Rhabditoidea</taxon>
        <taxon>Rhabditidae</taxon>
        <taxon>Diploscapter</taxon>
    </lineage>
</organism>
<evidence type="ECO:0000313" key="2">
    <source>
        <dbReference type="Proteomes" id="UP000218231"/>
    </source>
</evidence>
<sequence length="359" mass="41197">MSTLETWLEFRKSLESTKKKLLKKPNYAQCISQLNSISQKLQDEEIPEHAAVCHAELASIYEKSGHKNEQRVELIKSARLLYDAFKFYQSTKSRIQNQWTSDISARYGKAIKIAMDMKVLKVAGQMSLEASVVMLDCECYHMTIEHGQRAIRLLEGNLYSHRHATYTVAEAYLALEDWDSLLGCFEDLWLVLMKSRNQCKLAIDTLKDSEVITVLLLRVSKISPSTRHKGLLELFGQTAKYQRTEDITSKSPKKSKDITTLSEEEVELFTELLDAMNLMDYDTVFSILPEPKITTRSMQIRNVKKGYLNFDDDDDDNIKDSASLHDNEKSEDCDSEKEAQKRLSFMSNLAVDICKKMMA</sequence>
<dbReference type="GO" id="GO:0005769">
    <property type="term" value="C:early endosome"/>
    <property type="evidence" value="ECO:0007669"/>
    <property type="project" value="TreeGrafter"/>
</dbReference>
<name>A0A2A2KH78_9BILA</name>
<keyword evidence="2" id="KW-1185">Reference proteome</keyword>
<dbReference type="Proteomes" id="UP000218231">
    <property type="component" value="Unassembled WGS sequence"/>
</dbReference>
<evidence type="ECO:0000313" key="1">
    <source>
        <dbReference type="EMBL" id="PAV73213.1"/>
    </source>
</evidence>
<dbReference type="PANTHER" id="PTHR16797">
    <property type="entry name" value="FACTOR VIII-ASSOCIATED GENE 1"/>
    <property type="match status" value="1"/>
</dbReference>
<accession>A0A2A2KH78</accession>
<dbReference type="PANTHER" id="PTHR16797:SF4">
    <property type="entry name" value="40-KDA HUNTINGTIN-ASSOCIATED PROTEIN"/>
    <property type="match status" value="1"/>
</dbReference>
<dbReference type="InterPro" id="IPR039494">
    <property type="entry name" value="F8A"/>
</dbReference>
<protein>
    <submittedName>
        <fullName evidence="1">Uncharacterized protein</fullName>
    </submittedName>
</protein>
<proteinExistence type="predicted"/>
<gene>
    <name evidence="1" type="ORF">WR25_14304</name>
</gene>
<dbReference type="OrthoDB" id="5866952at2759"/>